<dbReference type="GO" id="GO:0004016">
    <property type="term" value="F:adenylate cyclase activity"/>
    <property type="evidence" value="ECO:0007669"/>
    <property type="project" value="UniProtKB-ARBA"/>
</dbReference>
<dbReference type="Pfam" id="PF00211">
    <property type="entry name" value="Guanylate_cyc"/>
    <property type="match status" value="1"/>
</dbReference>
<dbReference type="PROSITE" id="PS50077">
    <property type="entry name" value="HEAT_REPEAT"/>
    <property type="match status" value="1"/>
</dbReference>
<sequence length="755" mass="85667">MSNCPECKNTLPEKANFCPHCGKILSLERTLPLEELPLTFLRADLSGFTGLSESMTAEDVMNFLNNLFGSFYEIIEKYKGILYQVIGDEIVGIFGLSRESGYAPHLSIMAIEEIINKVKECNKTFQFIKECKIKCGLEMAPASIYNIKGDLHDAIIVTEGFAKSLVLQKNAENNVVLVGESLYQATRSFFEYEEFGINICRIYPKGHPSLESVIQRIKILLKELPIEQESVSIVVIEDVLMMGDDRFESKKLPLVKGLVDRFTRLGVKSITFDINAPEDEIRAFFLAMAATPADLADYGDIVALIRARGILSIKINKYRVGVVSSDEEIKQLDWTNFLESLVISQETWTDEDRIKQLGSFLAGIGVLGNESAEVQTQKVIGGLEKLAGMIADQYGEERWDEYAVIFSRMLAVLSPTIKKNIARYKTENKKLALLFKSLIPTMADEDIIDIIATKAKEKGPNVEDEIVDILKNITDTRLPDILSSIRVNVPEINFEKIVARLMGEMKATKGTDVADKLMEKNLEQQMRSIFPQLRDPSPQKRAEAIDKLMQMSGKIYDTKNYELVRLLVDRFNTLSDTEEELDIFKKIMNSLRELYILAQKNQREEIVQFISKKFSRHLVRKEKSLLDKKHMVIRTIAEIKDQNYLPELVSLLWDQGSYVEARDALIAMADYAIPMLIETLKDAEDKSVRMKIIDVLIHIGEKVVPEAISLNHPSGISNVTAYIFWVNSRSVQPLNILAGYWKTKMKECNLLLLRV</sequence>
<dbReference type="SUPFAM" id="SSF48371">
    <property type="entry name" value="ARM repeat"/>
    <property type="match status" value="1"/>
</dbReference>
<evidence type="ECO:0000313" key="2">
    <source>
        <dbReference type="EMBL" id="HDY58383.1"/>
    </source>
</evidence>
<dbReference type="InterPro" id="IPR001054">
    <property type="entry name" value="A/G_cyclase"/>
</dbReference>
<dbReference type="GO" id="GO:0035556">
    <property type="term" value="P:intracellular signal transduction"/>
    <property type="evidence" value="ECO:0007669"/>
    <property type="project" value="InterPro"/>
</dbReference>
<feature type="domain" description="Guanylate cyclase" evidence="1">
    <location>
        <begin position="39"/>
        <end position="96"/>
    </location>
</feature>
<dbReference type="InterPro" id="IPR021133">
    <property type="entry name" value="HEAT_type_2"/>
</dbReference>
<comment type="caution">
    <text evidence="2">The sequence shown here is derived from an EMBL/GenBank/DDBJ whole genome shotgun (WGS) entry which is preliminary data.</text>
</comment>
<reference evidence="2" key="1">
    <citation type="journal article" date="2020" name="mSystems">
        <title>Genome- and Community-Level Interaction Insights into Carbon Utilization and Element Cycling Functions of Hydrothermarchaeota in Hydrothermal Sediment.</title>
        <authorList>
            <person name="Zhou Z."/>
            <person name="Liu Y."/>
            <person name="Xu W."/>
            <person name="Pan J."/>
            <person name="Luo Z.H."/>
            <person name="Li M."/>
        </authorList>
    </citation>
    <scope>NUCLEOTIDE SEQUENCE [LARGE SCALE GENOMIC DNA]</scope>
    <source>
        <strain evidence="2">SpSt-258</strain>
    </source>
</reference>
<accession>A0A7V1EHD2</accession>
<protein>
    <recommendedName>
        <fullName evidence="1">Guanylate cyclase domain-containing protein</fullName>
    </recommendedName>
</protein>
<dbReference type="GO" id="GO:0009190">
    <property type="term" value="P:cyclic nucleotide biosynthetic process"/>
    <property type="evidence" value="ECO:0007669"/>
    <property type="project" value="InterPro"/>
</dbReference>
<organism evidence="2">
    <name type="scientific">candidate division WOR-3 bacterium</name>
    <dbReference type="NCBI Taxonomy" id="2052148"/>
    <lineage>
        <taxon>Bacteria</taxon>
        <taxon>Bacteria division WOR-3</taxon>
    </lineage>
</organism>
<dbReference type="InterPro" id="IPR016024">
    <property type="entry name" value="ARM-type_fold"/>
</dbReference>
<dbReference type="InterPro" id="IPR011989">
    <property type="entry name" value="ARM-like"/>
</dbReference>
<dbReference type="InterPro" id="IPR029787">
    <property type="entry name" value="Nucleotide_cyclase"/>
</dbReference>
<dbReference type="Gene3D" id="1.25.10.10">
    <property type="entry name" value="Leucine-rich Repeat Variant"/>
    <property type="match status" value="1"/>
</dbReference>
<gene>
    <name evidence="2" type="ORF">ENP86_02355</name>
</gene>
<dbReference type="AlphaFoldDB" id="A0A7V1EHD2"/>
<dbReference type="Gene3D" id="3.30.70.1230">
    <property type="entry name" value="Nucleotide cyclase"/>
    <property type="match status" value="1"/>
</dbReference>
<dbReference type="CDD" id="cd07302">
    <property type="entry name" value="CHD"/>
    <property type="match status" value="1"/>
</dbReference>
<dbReference type="PROSITE" id="PS50125">
    <property type="entry name" value="GUANYLATE_CYCLASE_2"/>
    <property type="match status" value="1"/>
</dbReference>
<evidence type="ECO:0000259" key="1">
    <source>
        <dbReference type="PROSITE" id="PS50125"/>
    </source>
</evidence>
<proteinExistence type="predicted"/>
<dbReference type="SUPFAM" id="SSF55073">
    <property type="entry name" value="Nucleotide cyclase"/>
    <property type="match status" value="1"/>
</dbReference>
<name>A0A7V1EHD2_UNCW3</name>
<dbReference type="EMBL" id="DSKY01000007">
    <property type="protein sequence ID" value="HDY58383.1"/>
    <property type="molecule type" value="Genomic_DNA"/>
</dbReference>